<sequence length="263" mass="30828">MEGNERIENLMKIAEEVSNVKNIQNEMKKSTIKLLELDEKYESAKKDLSDYNLKLVELDNSRELEMTKDLENKIRDLDTKIADIRLEARRLFTPLSKAISRMEKQDKNEIYVLSLENREILKAINEDPAYAIEYDLGPFLSELTNRVESGELGLKDQICNKVLKQKQVLNDKMNTSLLVEQKKDYLSEKDKLTSELNGLSIYREREKIEKEIEAHQVLIRSANSNIHSERMHLNNLKENLERIRSVLLLDVRHFFGDKTDVKY</sequence>
<proteinExistence type="predicted"/>
<evidence type="ECO:0000256" key="1">
    <source>
        <dbReference type="SAM" id="Coils"/>
    </source>
</evidence>
<organism evidence="2 3">
    <name type="scientific">Methanococcoides burtonii (strain DSM 6242 / NBRC 107633 / OCM 468 / ACE-M)</name>
    <dbReference type="NCBI Taxonomy" id="259564"/>
    <lineage>
        <taxon>Archaea</taxon>
        <taxon>Methanobacteriati</taxon>
        <taxon>Methanobacteriota</taxon>
        <taxon>Stenosarchaea group</taxon>
        <taxon>Methanomicrobia</taxon>
        <taxon>Methanosarcinales</taxon>
        <taxon>Methanosarcinaceae</taxon>
        <taxon>Methanococcoides</taxon>
    </lineage>
</organism>
<dbReference type="EMBL" id="CP000300">
    <property type="protein sequence ID" value="ABE51167.1"/>
    <property type="molecule type" value="Genomic_DNA"/>
</dbReference>
<keyword evidence="1" id="KW-0175">Coiled coil</keyword>
<dbReference type="Proteomes" id="UP000001979">
    <property type="component" value="Chromosome"/>
</dbReference>
<keyword evidence="3" id="KW-1185">Reference proteome</keyword>
<evidence type="ECO:0000313" key="2">
    <source>
        <dbReference type="EMBL" id="ABE51167.1"/>
    </source>
</evidence>
<reference evidence="3" key="1">
    <citation type="journal article" date="2009" name="ISME J.">
        <title>The genome sequence of the psychrophilic archaeon, Methanococcoides burtonii: the role of genome evolution in cold adaptation.</title>
        <authorList>
            <person name="Allen M.A."/>
            <person name="Lauro F.M."/>
            <person name="Williams T.J."/>
            <person name="Burg D."/>
            <person name="Siddiqui K.S."/>
            <person name="De Francisci D."/>
            <person name="Chong K.W."/>
            <person name="Pilak O."/>
            <person name="Chew H.H."/>
            <person name="De Maere M.Z."/>
            <person name="Ting L."/>
            <person name="Katrib M."/>
            <person name="Ng C."/>
            <person name="Sowers K.R."/>
            <person name="Galperin M.Y."/>
            <person name="Anderson I.J."/>
            <person name="Ivanova N."/>
            <person name="Dalin E."/>
            <person name="Martinez M."/>
            <person name="Lapidus A."/>
            <person name="Hauser L."/>
            <person name="Land M."/>
            <person name="Thomas T."/>
            <person name="Cavicchioli R."/>
        </authorList>
    </citation>
    <scope>NUCLEOTIDE SEQUENCE [LARGE SCALE GENOMIC DNA]</scope>
    <source>
        <strain evidence="3">DSM 6242 / NBRC 107633 / OCM 468 / ACE-M</strain>
    </source>
</reference>
<name>Q12ZF9_METBU</name>
<accession>Q12ZF9</accession>
<gene>
    <name evidence="2" type="ordered locus">Mbur_0155</name>
</gene>
<feature type="coiled-coil region" evidence="1">
    <location>
        <begin position="205"/>
        <end position="239"/>
    </location>
</feature>
<protein>
    <submittedName>
        <fullName evidence="2">Uncharacterized protein</fullName>
    </submittedName>
</protein>
<dbReference type="KEGG" id="mbu:Mbur_0155"/>
<dbReference type="HOGENOM" id="CLU_1056056_0_0_2"/>
<feature type="coiled-coil region" evidence="1">
    <location>
        <begin position="20"/>
        <end position="87"/>
    </location>
</feature>
<evidence type="ECO:0000313" key="3">
    <source>
        <dbReference type="Proteomes" id="UP000001979"/>
    </source>
</evidence>
<dbReference type="AlphaFoldDB" id="Q12ZF9"/>